<evidence type="ECO:0000313" key="9">
    <source>
        <dbReference type="EMBL" id="VYU68407.1"/>
    </source>
</evidence>
<keyword evidence="6" id="KW-0949">S-adenosyl-L-methionine</keyword>
<dbReference type="PANTHER" id="PTHR43467">
    <property type="entry name" value="COBALT-PRECORRIN-2 C(20)-METHYLTRANSFERASE"/>
    <property type="match status" value="1"/>
</dbReference>
<dbReference type="SUPFAM" id="SSF53790">
    <property type="entry name" value="Tetrapyrrole methylase"/>
    <property type="match status" value="1"/>
</dbReference>
<dbReference type="PROSITE" id="PS00839">
    <property type="entry name" value="SUMT_1"/>
    <property type="match status" value="1"/>
</dbReference>
<sequence length="266" mass="30166">MEKAVWKLSPQLWNADLESSAIFLTFAHQIILTHMSYPICFVSLGPGDPELITLKGLKKLRQADIIYCPATISKSGQLLSRAARIIEGLEIEKSVVQFFTLPMSKDRTKVWKVYDTLYEKAISARDKEKKVVIVAEGDAGFYSSIQYIYDKFKENRIEVERTAGIPAFIAAGALAGLHIVKQEEQIIVIPGMLTAEELSKKIKTGNVIVIMKLSQCVEAVHTCIRLHPETNFHYFENVGTGEEFYTSDRKQIQRKIFPYFSLMIIQ</sequence>
<dbReference type="Gene3D" id="3.40.1010.10">
    <property type="entry name" value="Cobalt-precorrin-4 Transmethylase, Domain 1"/>
    <property type="match status" value="1"/>
</dbReference>
<dbReference type="InterPro" id="IPR000878">
    <property type="entry name" value="4pyrrol_Mease"/>
</dbReference>
<dbReference type="GO" id="GO:0032259">
    <property type="term" value="P:methylation"/>
    <property type="evidence" value="ECO:0007669"/>
    <property type="project" value="UniProtKB-KW"/>
</dbReference>
<protein>
    <submittedName>
        <fullName evidence="9">Precorrin-2 C(20)-methyltransferase</fullName>
        <ecNumber evidence="9">2.1.1.130</ecNumber>
    </submittedName>
</protein>
<comment type="pathway">
    <text evidence="1">Cofactor biosynthesis; adenosylcobalamin biosynthesis.</text>
</comment>
<dbReference type="Gene3D" id="3.30.950.10">
    <property type="entry name" value="Methyltransferase, Cobalt-precorrin-4 Transmethylase, Domain 2"/>
    <property type="match status" value="1"/>
</dbReference>
<dbReference type="Pfam" id="PF00590">
    <property type="entry name" value="TP_methylase"/>
    <property type="match status" value="1"/>
</dbReference>
<evidence type="ECO:0000256" key="7">
    <source>
        <dbReference type="PIRNR" id="PIRNR036427"/>
    </source>
</evidence>
<dbReference type="EMBL" id="CACRUV010000046">
    <property type="protein sequence ID" value="VYU68407.1"/>
    <property type="molecule type" value="Genomic_DNA"/>
</dbReference>
<dbReference type="PANTHER" id="PTHR43467:SF2">
    <property type="entry name" value="COBALT-PRECORRIN-2 C(20)-METHYLTRANSFERASE"/>
    <property type="match status" value="1"/>
</dbReference>
<dbReference type="EC" id="2.1.1.130" evidence="9"/>
<evidence type="ECO:0000256" key="5">
    <source>
        <dbReference type="ARBA" id="ARBA00022679"/>
    </source>
</evidence>
<name>A0A6N3GU70_9BACT</name>
<evidence type="ECO:0000256" key="6">
    <source>
        <dbReference type="ARBA" id="ARBA00022691"/>
    </source>
</evidence>
<proteinExistence type="inferred from homology"/>
<keyword evidence="3" id="KW-0169">Cobalamin biosynthesis</keyword>
<evidence type="ECO:0000256" key="3">
    <source>
        <dbReference type="ARBA" id="ARBA00022573"/>
    </source>
</evidence>
<dbReference type="GO" id="GO:0009236">
    <property type="term" value="P:cobalamin biosynthetic process"/>
    <property type="evidence" value="ECO:0007669"/>
    <property type="project" value="UniProtKB-UniRule"/>
</dbReference>
<organism evidence="9">
    <name type="scientific">Parabacteroides merdae</name>
    <dbReference type="NCBI Taxonomy" id="46503"/>
    <lineage>
        <taxon>Bacteria</taxon>
        <taxon>Pseudomonadati</taxon>
        <taxon>Bacteroidota</taxon>
        <taxon>Bacteroidia</taxon>
        <taxon>Bacteroidales</taxon>
        <taxon>Tannerellaceae</taxon>
        <taxon>Parabacteroides</taxon>
    </lineage>
</organism>
<comment type="similarity">
    <text evidence="2 7">Belongs to the precorrin methyltransferase family.</text>
</comment>
<dbReference type="PIRSF" id="PIRSF036427">
    <property type="entry name" value="Precrrn-2_mtase"/>
    <property type="match status" value="1"/>
</dbReference>
<keyword evidence="5 9" id="KW-0808">Transferase</keyword>
<accession>A0A6N3GU70</accession>
<feature type="domain" description="Tetrapyrrole methylase" evidence="8">
    <location>
        <begin position="39"/>
        <end position="245"/>
    </location>
</feature>
<evidence type="ECO:0000256" key="1">
    <source>
        <dbReference type="ARBA" id="ARBA00004953"/>
    </source>
</evidence>
<evidence type="ECO:0000259" key="8">
    <source>
        <dbReference type="Pfam" id="PF00590"/>
    </source>
</evidence>
<dbReference type="InterPro" id="IPR014776">
    <property type="entry name" value="4pyrrole_Mease_sub2"/>
</dbReference>
<dbReference type="InterPro" id="IPR035996">
    <property type="entry name" value="4pyrrol_Methylase_sf"/>
</dbReference>
<dbReference type="InterPro" id="IPR014777">
    <property type="entry name" value="4pyrrole_Mease_sub1"/>
</dbReference>
<dbReference type="GO" id="GO:0030788">
    <property type="term" value="F:precorrin-2 C20-methyltransferase activity"/>
    <property type="evidence" value="ECO:0007669"/>
    <property type="project" value="UniProtKB-EC"/>
</dbReference>
<keyword evidence="4 9" id="KW-0489">Methyltransferase</keyword>
<dbReference type="InterPro" id="IPR003043">
    <property type="entry name" value="Uropor_MeTrfase_CS"/>
</dbReference>
<gene>
    <name evidence="9" type="primary">cobI</name>
    <name evidence="9" type="ORF">PMLFYP103_03220</name>
</gene>
<dbReference type="CDD" id="cd11645">
    <property type="entry name" value="Precorrin_2_C20_MT"/>
    <property type="match status" value="1"/>
</dbReference>
<dbReference type="AlphaFoldDB" id="A0A6N3GU70"/>
<reference evidence="9" key="1">
    <citation type="submission" date="2019-11" db="EMBL/GenBank/DDBJ databases">
        <authorList>
            <person name="Feng L."/>
        </authorList>
    </citation>
    <scope>NUCLEOTIDE SEQUENCE</scope>
    <source>
        <strain evidence="9">PmerdaeLFYP103</strain>
    </source>
</reference>
<evidence type="ECO:0000256" key="4">
    <source>
        <dbReference type="ARBA" id="ARBA00022603"/>
    </source>
</evidence>
<dbReference type="InterPro" id="IPR012382">
    <property type="entry name" value="CobI/CbiL"/>
</dbReference>
<evidence type="ECO:0000256" key="2">
    <source>
        <dbReference type="ARBA" id="ARBA00005879"/>
    </source>
</evidence>